<feature type="transmembrane region" description="Helical" evidence="5">
    <location>
        <begin position="75"/>
        <end position="96"/>
    </location>
</feature>
<keyword evidence="4 5" id="KW-0472">Membrane</keyword>
<evidence type="ECO:0000256" key="5">
    <source>
        <dbReference type="SAM" id="Phobius"/>
    </source>
</evidence>
<dbReference type="GeneID" id="81367611"/>
<dbReference type="InterPro" id="IPR002523">
    <property type="entry name" value="MgTranspt_CorA/ZnTranspt_ZntB"/>
</dbReference>
<reference evidence="6" key="2">
    <citation type="journal article" date="2023" name="IMA Fungus">
        <title>Comparative genomic study of the Penicillium genus elucidates a diverse pangenome and 15 lateral gene transfer events.</title>
        <authorList>
            <person name="Petersen C."/>
            <person name="Sorensen T."/>
            <person name="Nielsen M.R."/>
            <person name="Sondergaard T.E."/>
            <person name="Sorensen J.L."/>
            <person name="Fitzpatrick D.A."/>
            <person name="Frisvad J.C."/>
            <person name="Nielsen K.L."/>
        </authorList>
    </citation>
    <scope>NUCLEOTIDE SEQUENCE</scope>
    <source>
        <strain evidence="6">IBT 29677</strain>
    </source>
</reference>
<dbReference type="SUPFAM" id="SSF144083">
    <property type="entry name" value="Magnesium transport protein CorA, transmembrane region"/>
    <property type="match status" value="1"/>
</dbReference>
<keyword evidence="2 5" id="KW-0812">Transmembrane</keyword>
<dbReference type="GO" id="GO:0016020">
    <property type="term" value="C:membrane"/>
    <property type="evidence" value="ECO:0007669"/>
    <property type="project" value="UniProtKB-SubCell"/>
</dbReference>
<evidence type="ECO:0000256" key="2">
    <source>
        <dbReference type="ARBA" id="ARBA00022692"/>
    </source>
</evidence>
<reference evidence="6" key="1">
    <citation type="submission" date="2022-12" db="EMBL/GenBank/DDBJ databases">
        <authorList>
            <person name="Petersen C."/>
        </authorList>
    </citation>
    <scope>NUCLEOTIDE SEQUENCE</scope>
    <source>
        <strain evidence="6">IBT 29677</strain>
    </source>
</reference>
<proteinExistence type="predicted"/>
<evidence type="ECO:0000256" key="3">
    <source>
        <dbReference type="ARBA" id="ARBA00022989"/>
    </source>
</evidence>
<evidence type="ECO:0000313" key="7">
    <source>
        <dbReference type="Proteomes" id="UP001147747"/>
    </source>
</evidence>
<sequence length="128" mass="14146">MLNLGKLSRYDAKLMIEIARDSRSVALSTARDSASMRILAIVTILFLPATFTATFFSMTFFNFLDADSPKASPWIWIYVAATGLLTVIIQGIWAFMSHRSQAKPISDSQSDFKVMQNENLSLSASSGL</sequence>
<evidence type="ECO:0000313" key="6">
    <source>
        <dbReference type="EMBL" id="KAJ5404123.1"/>
    </source>
</evidence>
<dbReference type="EMBL" id="JAPZBU010000005">
    <property type="protein sequence ID" value="KAJ5404123.1"/>
    <property type="molecule type" value="Genomic_DNA"/>
</dbReference>
<keyword evidence="7" id="KW-1185">Reference proteome</keyword>
<comment type="caution">
    <text evidence="6">The sequence shown here is derived from an EMBL/GenBank/DDBJ whole genome shotgun (WGS) entry which is preliminary data.</text>
</comment>
<comment type="subcellular location">
    <subcellularLocation>
        <location evidence="1">Membrane</location>
        <topology evidence="1">Multi-pass membrane protein</topology>
    </subcellularLocation>
</comment>
<evidence type="ECO:0000256" key="4">
    <source>
        <dbReference type="ARBA" id="ARBA00023136"/>
    </source>
</evidence>
<dbReference type="RefSeq" id="XP_056491365.1">
    <property type="nucleotide sequence ID" value="XM_056628631.1"/>
</dbReference>
<gene>
    <name evidence="6" type="ORF">N7509_003994</name>
</gene>
<dbReference type="InterPro" id="IPR045863">
    <property type="entry name" value="CorA_TM1_TM2"/>
</dbReference>
<organism evidence="6 7">
    <name type="scientific">Penicillium cosmopolitanum</name>
    <dbReference type="NCBI Taxonomy" id="1131564"/>
    <lineage>
        <taxon>Eukaryota</taxon>
        <taxon>Fungi</taxon>
        <taxon>Dikarya</taxon>
        <taxon>Ascomycota</taxon>
        <taxon>Pezizomycotina</taxon>
        <taxon>Eurotiomycetes</taxon>
        <taxon>Eurotiomycetidae</taxon>
        <taxon>Eurotiales</taxon>
        <taxon>Aspergillaceae</taxon>
        <taxon>Penicillium</taxon>
    </lineage>
</organism>
<dbReference type="AlphaFoldDB" id="A0A9W9W6H1"/>
<protein>
    <submittedName>
        <fullName evidence="6">Mg2+ transporter protein CorA-like/Zinc transport protein ZntB</fullName>
    </submittedName>
</protein>
<dbReference type="OrthoDB" id="1046782at2759"/>
<keyword evidence="3 5" id="KW-1133">Transmembrane helix</keyword>
<evidence type="ECO:0000256" key="1">
    <source>
        <dbReference type="ARBA" id="ARBA00004141"/>
    </source>
</evidence>
<dbReference type="Proteomes" id="UP001147747">
    <property type="component" value="Unassembled WGS sequence"/>
</dbReference>
<name>A0A9W9W6H1_9EURO</name>
<dbReference type="Gene3D" id="1.20.58.340">
    <property type="entry name" value="Magnesium transport protein CorA, transmembrane region"/>
    <property type="match status" value="1"/>
</dbReference>
<dbReference type="Pfam" id="PF01544">
    <property type="entry name" value="CorA"/>
    <property type="match status" value="1"/>
</dbReference>
<feature type="transmembrane region" description="Helical" evidence="5">
    <location>
        <begin position="38"/>
        <end position="63"/>
    </location>
</feature>
<accession>A0A9W9W6H1</accession>